<organism evidence="1">
    <name type="scientific">Aspergillus flavus</name>
    <dbReference type="NCBI Taxonomy" id="5059"/>
    <lineage>
        <taxon>Eukaryota</taxon>
        <taxon>Fungi</taxon>
        <taxon>Dikarya</taxon>
        <taxon>Ascomycota</taxon>
        <taxon>Pezizomycotina</taxon>
        <taxon>Eurotiomycetes</taxon>
        <taxon>Eurotiomycetidae</taxon>
        <taxon>Eurotiales</taxon>
        <taxon>Aspergillaceae</taxon>
        <taxon>Aspergillus</taxon>
        <taxon>Aspergillus subgen. Circumdati</taxon>
    </lineage>
</organism>
<dbReference type="AlphaFoldDB" id="A0A5N6H2M1"/>
<gene>
    <name evidence="1" type="ORF">BDV35DRAFT_352040</name>
</gene>
<feature type="non-terminal residue" evidence="1">
    <location>
        <position position="65"/>
    </location>
</feature>
<accession>A0A5N6H2M1</accession>
<evidence type="ECO:0000313" key="1">
    <source>
        <dbReference type="EMBL" id="KAB8247013.1"/>
    </source>
</evidence>
<sequence>MRKHLIPEIYTQSENSILKKGDSKLPIKRPAGELPRMESALSQWIPRNSPCYWSAMARRSGKNRS</sequence>
<name>A0A5N6H2M1_ASPFL</name>
<protein>
    <submittedName>
        <fullName evidence="1">Uncharacterized protein</fullName>
    </submittedName>
</protein>
<dbReference type="EMBL" id="ML734593">
    <property type="protein sequence ID" value="KAB8247013.1"/>
    <property type="molecule type" value="Genomic_DNA"/>
</dbReference>
<dbReference type="Proteomes" id="UP000325434">
    <property type="component" value="Unassembled WGS sequence"/>
</dbReference>
<reference evidence="1" key="1">
    <citation type="submission" date="2019-04" db="EMBL/GenBank/DDBJ databases">
        <title>Friends and foes A comparative genomics study of 23 Aspergillus species from section Flavi.</title>
        <authorList>
            <consortium name="DOE Joint Genome Institute"/>
            <person name="Kjaerbolling I."/>
            <person name="Vesth T."/>
            <person name="Frisvad J.C."/>
            <person name="Nybo J.L."/>
            <person name="Theobald S."/>
            <person name="Kildgaard S."/>
            <person name="Isbrandt T."/>
            <person name="Kuo A."/>
            <person name="Sato A."/>
            <person name="Lyhne E.K."/>
            <person name="Kogle M.E."/>
            <person name="Wiebenga A."/>
            <person name="Kun R.S."/>
            <person name="Lubbers R.J."/>
            <person name="Makela M.R."/>
            <person name="Barry K."/>
            <person name="Chovatia M."/>
            <person name="Clum A."/>
            <person name="Daum C."/>
            <person name="Haridas S."/>
            <person name="He G."/>
            <person name="LaButti K."/>
            <person name="Lipzen A."/>
            <person name="Mondo S."/>
            <person name="Riley R."/>
            <person name="Salamov A."/>
            <person name="Simmons B.A."/>
            <person name="Magnuson J.K."/>
            <person name="Henrissat B."/>
            <person name="Mortensen U.H."/>
            <person name="Larsen T.O."/>
            <person name="Devries R.P."/>
            <person name="Grigoriev I.V."/>
            <person name="Machida M."/>
            <person name="Baker S.E."/>
            <person name="Andersen M.R."/>
        </authorList>
    </citation>
    <scope>NUCLEOTIDE SEQUENCE [LARGE SCALE GENOMIC DNA]</scope>
    <source>
        <strain evidence="1">CBS 121.62</strain>
    </source>
</reference>
<proteinExistence type="predicted"/>